<dbReference type="EMBL" id="WNKY01000023">
    <property type="protein sequence ID" value="MTV39762.1"/>
    <property type="molecule type" value="Genomic_DNA"/>
</dbReference>
<keyword evidence="1 4" id="KW-0378">Hydrolase</keyword>
<evidence type="ECO:0000313" key="4">
    <source>
        <dbReference type="EMBL" id="MTV39762.1"/>
    </source>
</evidence>
<dbReference type="Pfam" id="PF07224">
    <property type="entry name" value="Chlorophyllase"/>
    <property type="match status" value="1"/>
</dbReference>
<dbReference type="GO" id="GO:0003847">
    <property type="term" value="F:1-alkyl-2-acetylglycerophosphocholine esterase activity"/>
    <property type="evidence" value="ECO:0007669"/>
    <property type="project" value="TreeGrafter"/>
</dbReference>
<evidence type="ECO:0000256" key="3">
    <source>
        <dbReference type="ARBA" id="ARBA00023098"/>
    </source>
</evidence>
<gene>
    <name evidence="4" type="ORF">GM676_19540</name>
</gene>
<evidence type="ECO:0000256" key="2">
    <source>
        <dbReference type="ARBA" id="ARBA00022963"/>
    </source>
</evidence>
<comment type="caution">
    <text evidence="4">The sequence shown here is derived from an EMBL/GenBank/DDBJ whole genome shotgun (WGS) entry which is preliminary data.</text>
</comment>
<dbReference type="PIRSF" id="PIRSF031982">
    <property type="entry name" value="UCP031982_abhydr"/>
    <property type="match status" value="1"/>
</dbReference>
<organism evidence="4 5">
    <name type="scientific">Duganella radicis</name>
    <dbReference type="NCBI Taxonomy" id="551988"/>
    <lineage>
        <taxon>Bacteria</taxon>
        <taxon>Pseudomonadati</taxon>
        <taxon>Pseudomonadota</taxon>
        <taxon>Betaproteobacteria</taxon>
        <taxon>Burkholderiales</taxon>
        <taxon>Oxalobacteraceae</taxon>
        <taxon>Telluria group</taxon>
        <taxon>Duganella</taxon>
    </lineage>
</organism>
<sequence>MTPICGCRLLNVEDAVQGAVVPVALLYPATGEEKTEHFGPYSLDVARDAAPADGVFPLVVVSHGHSGTPWAYRQLARHLALAGFVVALPAHTGNTRTDNTLAGTAANLANRPRHITLTIDAALNDAVLGTHITRDGVAVIGHSIGGYTALAAAGGIAWSGPYERKDSNAPPEQVPVTPDARIRSLVLLNPATFWFIAGSLRPVDLPILMRTGEKDEVTPIEHAHKIIEGVARPALVEHKDIPGAGHFAFMSKFPPEMTRPGFKPSQDPEGFDRESIQPAFFADVTAFLRRTLCDNRPAN</sequence>
<name>A0A6L6PLB5_9BURK</name>
<proteinExistence type="predicted"/>
<keyword evidence="2" id="KW-0442">Lipid degradation</keyword>
<dbReference type="OrthoDB" id="192696at2"/>
<evidence type="ECO:0000256" key="1">
    <source>
        <dbReference type="ARBA" id="ARBA00022801"/>
    </source>
</evidence>
<dbReference type="PANTHER" id="PTHR10272">
    <property type="entry name" value="PLATELET-ACTIVATING FACTOR ACETYLHYDROLASE"/>
    <property type="match status" value="1"/>
</dbReference>
<dbReference type="SUPFAM" id="SSF53474">
    <property type="entry name" value="alpha/beta-Hydrolases"/>
    <property type="match status" value="1"/>
</dbReference>
<dbReference type="PANTHER" id="PTHR10272:SF0">
    <property type="entry name" value="PLATELET-ACTIVATING FACTOR ACETYLHYDROLASE"/>
    <property type="match status" value="1"/>
</dbReference>
<protein>
    <submittedName>
        <fullName evidence="4">Alpha/beta hydrolase</fullName>
    </submittedName>
</protein>
<dbReference type="InterPro" id="IPR029058">
    <property type="entry name" value="AB_hydrolase_fold"/>
</dbReference>
<dbReference type="Proteomes" id="UP000475582">
    <property type="component" value="Unassembled WGS sequence"/>
</dbReference>
<dbReference type="RefSeq" id="WP_155465559.1">
    <property type="nucleotide sequence ID" value="NZ_WNKY01000023.1"/>
</dbReference>
<evidence type="ECO:0000313" key="5">
    <source>
        <dbReference type="Proteomes" id="UP000475582"/>
    </source>
</evidence>
<keyword evidence="3" id="KW-0443">Lipid metabolism</keyword>
<dbReference type="InterPro" id="IPR017395">
    <property type="entry name" value="Chlorophyllase-like"/>
</dbReference>
<dbReference type="GO" id="GO:0016042">
    <property type="term" value="P:lipid catabolic process"/>
    <property type="evidence" value="ECO:0007669"/>
    <property type="project" value="UniProtKB-KW"/>
</dbReference>
<reference evidence="4 5" key="1">
    <citation type="submission" date="2019-11" db="EMBL/GenBank/DDBJ databases">
        <title>Type strains purchased from KCTC, JCM and DSMZ.</title>
        <authorList>
            <person name="Lu H."/>
        </authorList>
    </citation>
    <scope>NUCLEOTIDE SEQUENCE [LARGE SCALE GENOMIC DNA]</scope>
    <source>
        <strain evidence="4 5">KCTC 22382</strain>
    </source>
</reference>
<dbReference type="Gene3D" id="3.40.50.1820">
    <property type="entry name" value="alpha/beta hydrolase"/>
    <property type="match status" value="1"/>
</dbReference>
<dbReference type="InterPro" id="IPR016986">
    <property type="entry name" value="UCP031982_abhydr"/>
</dbReference>
<accession>A0A6L6PLB5</accession>
<dbReference type="AlphaFoldDB" id="A0A6L6PLB5"/>
<keyword evidence="5" id="KW-1185">Reference proteome</keyword>